<accession>A0AAV4Y8R7</accession>
<comment type="caution">
    <text evidence="1">The sequence shown here is derived from an EMBL/GenBank/DDBJ whole genome shotgun (WGS) entry which is preliminary data.</text>
</comment>
<keyword evidence="2" id="KW-1185">Reference proteome</keyword>
<evidence type="ECO:0000313" key="1">
    <source>
        <dbReference type="EMBL" id="GIZ03733.1"/>
    </source>
</evidence>
<proteinExistence type="predicted"/>
<name>A0AAV4Y8R7_CAEEX</name>
<organism evidence="1 2">
    <name type="scientific">Caerostris extrusa</name>
    <name type="common">Bark spider</name>
    <name type="synonym">Caerostris bankana</name>
    <dbReference type="NCBI Taxonomy" id="172846"/>
    <lineage>
        <taxon>Eukaryota</taxon>
        <taxon>Metazoa</taxon>
        <taxon>Ecdysozoa</taxon>
        <taxon>Arthropoda</taxon>
        <taxon>Chelicerata</taxon>
        <taxon>Arachnida</taxon>
        <taxon>Araneae</taxon>
        <taxon>Araneomorphae</taxon>
        <taxon>Entelegynae</taxon>
        <taxon>Araneoidea</taxon>
        <taxon>Araneidae</taxon>
        <taxon>Caerostris</taxon>
    </lineage>
</organism>
<reference evidence="1 2" key="1">
    <citation type="submission" date="2021-06" db="EMBL/GenBank/DDBJ databases">
        <title>Caerostris extrusa draft genome.</title>
        <authorList>
            <person name="Kono N."/>
            <person name="Arakawa K."/>
        </authorList>
    </citation>
    <scope>NUCLEOTIDE SEQUENCE [LARGE SCALE GENOMIC DNA]</scope>
</reference>
<protein>
    <submittedName>
        <fullName evidence="1">Uncharacterized protein</fullName>
    </submittedName>
</protein>
<dbReference type="Proteomes" id="UP001054945">
    <property type="component" value="Unassembled WGS sequence"/>
</dbReference>
<evidence type="ECO:0000313" key="2">
    <source>
        <dbReference type="Proteomes" id="UP001054945"/>
    </source>
</evidence>
<sequence length="221" mass="26022">MNMQSRQSTMQDCEMSRFQEKEYDGMAIARKSDRREENTKFASDLNCTSINAKCHRNPHTENEYNQTHPLKHLSTRTNTTFYDEFLNIHNSAYHNIENIDSYSIPDIGQDFSGSHLGMNEISYYSYKSEVPFEDKMKFQNVFQCHFCGCYQRNLKGQEFPINSNNVPFKCNECIEKTQLKERIQPCPTFAEVRDERSAIKLQKKMKVPEKRFSCVVAKQFQ</sequence>
<gene>
    <name evidence="1" type="ORF">CEXT_113531</name>
</gene>
<dbReference type="AlphaFoldDB" id="A0AAV4Y8R7"/>
<dbReference type="EMBL" id="BPLR01018991">
    <property type="protein sequence ID" value="GIZ03733.1"/>
    <property type="molecule type" value="Genomic_DNA"/>
</dbReference>